<evidence type="ECO:0000313" key="2">
    <source>
        <dbReference type="EMBL" id="OAF60248.1"/>
    </source>
</evidence>
<dbReference type="RefSeq" id="XP_024325530.1">
    <property type="nucleotide sequence ID" value="XM_024466617.1"/>
</dbReference>
<dbReference type="PANTHER" id="PTHR31126">
    <property type="entry name" value="TYROSINE-PROTEIN PHOSPHATASE"/>
    <property type="match status" value="1"/>
</dbReference>
<dbReference type="OrthoDB" id="9988524at2759"/>
<dbReference type="GeneID" id="36286044"/>
<dbReference type="Proteomes" id="UP000077154">
    <property type="component" value="Unassembled WGS sequence"/>
</dbReference>
<gene>
    <name evidence="2" type="ORF">VC83_02967</name>
</gene>
<dbReference type="eggNOG" id="ENOG502S8V4">
    <property type="taxonomic scope" value="Eukaryota"/>
</dbReference>
<dbReference type="VEuPathDB" id="FungiDB:GMDG_06518"/>
<dbReference type="InterPro" id="IPR026893">
    <property type="entry name" value="Tyr/Ser_Pase_IphP-type"/>
</dbReference>
<dbReference type="EMBL" id="KV441392">
    <property type="protein sequence ID" value="OAF60248.1"/>
    <property type="molecule type" value="Genomic_DNA"/>
</dbReference>
<accession>A0A177ADS4</accession>
<evidence type="ECO:0000259" key="1">
    <source>
        <dbReference type="PROSITE" id="PS50056"/>
    </source>
</evidence>
<dbReference type="Gene3D" id="3.90.190.10">
    <property type="entry name" value="Protein tyrosine phosphatase superfamily"/>
    <property type="match status" value="1"/>
</dbReference>
<dbReference type="AlphaFoldDB" id="A0A177ADS4"/>
<dbReference type="PANTHER" id="PTHR31126:SF10">
    <property type="entry name" value="PROTEIN PHOSPHATASE, PUTATIVE (AFU_ORTHOLOGUE AFUA_6G06650)-RELATED"/>
    <property type="match status" value="1"/>
</dbReference>
<feature type="domain" description="Tyrosine specific protein phosphatases" evidence="1">
    <location>
        <begin position="172"/>
        <end position="237"/>
    </location>
</feature>
<dbReference type="InterPro" id="IPR000387">
    <property type="entry name" value="Tyr_Pase_dom"/>
</dbReference>
<dbReference type="InterPro" id="IPR029021">
    <property type="entry name" value="Prot-tyrosine_phosphatase-like"/>
</dbReference>
<proteinExistence type="predicted"/>
<sequence>MSGDASGTYSFDRILNFRDVGKTTNQYTGKRLVAEGRLFRSARLDDASVSDRDALRHDIGIKTVMDLRTKSEHVKQAKKREGDLKILVLVKSNDALAKPMEIPGLGYCNININGKGFERTLLWRLSFWNIFKVLILMLFGYRMEAISILGREVMKPRGLIGLGYDTIDYCGAELATAFREFASSPRYPILVHCTQGKDRTGLIICLLLLLLDVPIDAVTYDYTLSEAGLLPEKEERMVEIREIGLTEEFASAPREWIGKMNEYLGEKYGGTREYLEGIGVDGGVQARIIEALLG</sequence>
<reference evidence="2" key="1">
    <citation type="submission" date="2016-03" db="EMBL/GenBank/DDBJ databases">
        <title>Updated assembly of Pseudogymnoascus destructans, the fungus causing white-nose syndrome of bats.</title>
        <authorList>
            <person name="Palmer J.M."/>
            <person name="Drees K.P."/>
            <person name="Foster J.T."/>
            <person name="Lindner D.L."/>
        </authorList>
    </citation>
    <scope>NUCLEOTIDE SEQUENCE [LARGE SCALE GENOMIC DNA]</scope>
    <source>
        <strain evidence="2">20631-21</strain>
    </source>
</reference>
<organism evidence="2">
    <name type="scientific">Pseudogymnoascus destructans</name>
    <dbReference type="NCBI Taxonomy" id="655981"/>
    <lineage>
        <taxon>Eukaryota</taxon>
        <taxon>Fungi</taxon>
        <taxon>Dikarya</taxon>
        <taxon>Ascomycota</taxon>
        <taxon>Pezizomycotina</taxon>
        <taxon>Leotiomycetes</taxon>
        <taxon>Thelebolales</taxon>
        <taxon>Thelebolaceae</taxon>
        <taxon>Pseudogymnoascus</taxon>
    </lineage>
</organism>
<dbReference type="GO" id="GO:0004721">
    <property type="term" value="F:phosphoprotein phosphatase activity"/>
    <property type="evidence" value="ECO:0007669"/>
    <property type="project" value="InterPro"/>
</dbReference>
<dbReference type="InterPro" id="IPR016130">
    <property type="entry name" value="Tyr_Pase_AS"/>
</dbReference>
<dbReference type="PROSITE" id="PS00383">
    <property type="entry name" value="TYR_PHOSPHATASE_1"/>
    <property type="match status" value="1"/>
</dbReference>
<protein>
    <recommendedName>
        <fullName evidence="1">Tyrosine specific protein phosphatases domain-containing protein</fullName>
    </recommendedName>
</protein>
<name>A0A177ADS4_9PEZI</name>
<dbReference type="SUPFAM" id="SSF52799">
    <property type="entry name" value="(Phosphotyrosine protein) phosphatases II"/>
    <property type="match status" value="1"/>
</dbReference>
<dbReference type="Pfam" id="PF13350">
    <property type="entry name" value="Y_phosphatase3"/>
    <property type="match status" value="1"/>
</dbReference>
<dbReference type="PROSITE" id="PS50056">
    <property type="entry name" value="TYR_PHOSPHATASE_2"/>
    <property type="match status" value="1"/>
</dbReference>